<evidence type="ECO:0000313" key="7">
    <source>
        <dbReference type="EMBL" id="SHJ53947.1"/>
    </source>
</evidence>
<keyword evidence="3 5" id="KW-1133">Transmembrane helix</keyword>
<dbReference type="Pfam" id="PF00916">
    <property type="entry name" value="Sulfate_transp"/>
    <property type="match status" value="1"/>
</dbReference>
<keyword evidence="8" id="KW-1185">Reference proteome</keyword>
<comment type="subcellular location">
    <subcellularLocation>
        <location evidence="1">Membrane</location>
        <topology evidence="1">Multi-pass membrane protein</topology>
    </subcellularLocation>
</comment>
<feature type="transmembrane region" description="Helical" evidence="5">
    <location>
        <begin position="61"/>
        <end position="78"/>
    </location>
</feature>
<dbReference type="InterPro" id="IPR002645">
    <property type="entry name" value="STAS_dom"/>
</dbReference>
<feature type="transmembrane region" description="Helical" evidence="5">
    <location>
        <begin position="35"/>
        <end position="55"/>
    </location>
</feature>
<reference evidence="7 8" key="1">
    <citation type="submission" date="2016-11" db="EMBL/GenBank/DDBJ databases">
        <authorList>
            <person name="Varghese N."/>
            <person name="Submissions S."/>
        </authorList>
    </citation>
    <scope>NUCLEOTIDE SEQUENCE [LARGE SCALE GENOMIC DNA]</scope>
    <source>
        <strain evidence="7 8">DSM 29620</strain>
    </source>
</reference>
<feature type="transmembrane region" description="Helical" evidence="5">
    <location>
        <begin position="106"/>
        <end position="124"/>
    </location>
</feature>
<dbReference type="Proteomes" id="UP000324252">
    <property type="component" value="Unassembled WGS sequence"/>
</dbReference>
<name>A0A1H0BP32_9RHOB</name>
<evidence type="ECO:0000313" key="8">
    <source>
        <dbReference type="Proteomes" id="UP000324252"/>
    </source>
</evidence>
<evidence type="ECO:0000256" key="4">
    <source>
        <dbReference type="ARBA" id="ARBA00023136"/>
    </source>
</evidence>
<dbReference type="CDD" id="cd07042">
    <property type="entry name" value="STAS_SulP_like_sulfate_transporter"/>
    <property type="match status" value="1"/>
</dbReference>
<dbReference type="GO" id="GO:0016020">
    <property type="term" value="C:membrane"/>
    <property type="evidence" value="ECO:0007669"/>
    <property type="project" value="UniProtKB-SubCell"/>
</dbReference>
<dbReference type="AlphaFoldDB" id="A0A1H0BP32"/>
<dbReference type="SUPFAM" id="SSF52091">
    <property type="entry name" value="SpoIIaa-like"/>
    <property type="match status" value="1"/>
</dbReference>
<dbReference type="OrthoDB" id="9771198at2"/>
<sequence length="542" mass="56985">MRRTIMASLANRLALPDLSLLPDERLTPDRLRIELLSGLTVALALVPEAVAFAFVAGVHPLVGLYAAFLVGLITALIGGRPGMISGATGALAVVMVALVAEHGVEYLFATVVLMGILQIVAGVMQWGKFIRLVPHPVMLGFVNGLAIVIFLAQLGQFKVPGTTEATGHGPGGGEWLSGMQLYTMLGLVALTMAIIWVMPRLTRVVPAPLAGIGVVAGLVIALGLDVPRVGDMASIRGGLPPFHIPAVPLSWETLEIILPYAVILAAIGLIESLLTLNLVGEITGKRGGASQECVAQGVANTVTGFFGGMGGCAMIGQSMINVKSGGRTRVAGIAAALFLLVFILFAAPVIELIPLAALVGVMFMVVIGTFAWNSLTILRKVPLTDAFVILLVTAVTVMEDLAVAVVVGVIVSALAYAWNNARRIHAKTHDTPEGARVYQVQGPLFFGSAEGFVEMFDIARDPGLVIVDFADSRVVDQSALQAIEAVAAKYQAAGKRIELRHLSRDCHKLLKKAGHLMVDSDDDPDYALAVDYGVRTGILAGH</sequence>
<evidence type="ECO:0000256" key="5">
    <source>
        <dbReference type="SAM" id="Phobius"/>
    </source>
</evidence>
<dbReference type="Gene3D" id="3.30.750.24">
    <property type="entry name" value="STAS domain"/>
    <property type="match status" value="1"/>
</dbReference>
<feature type="transmembrane region" description="Helical" evidence="5">
    <location>
        <begin position="330"/>
        <end position="350"/>
    </location>
</feature>
<keyword evidence="2 5" id="KW-0812">Transmembrane</keyword>
<dbReference type="Pfam" id="PF01740">
    <property type="entry name" value="STAS"/>
    <property type="match status" value="1"/>
</dbReference>
<dbReference type="PANTHER" id="PTHR43310">
    <property type="entry name" value="SULFATE TRANSPORTER YBAR-RELATED"/>
    <property type="match status" value="1"/>
</dbReference>
<dbReference type="InterPro" id="IPR052706">
    <property type="entry name" value="Membrane-Transporter-like"/>
</dbReference>
<accession>A0A1H0BP32</accession>
<evidence type="ECO:0000259" key="6">
    <source>
        <dbReference type="PROSITE" id="PS50801"/>
    </source>
</evidence>
<feature type="transmembrane region" description="Helical" evidence="5">
    <location>
        <begin position="356"/>
        <end position="375"/>
    </location>
</feature>
<dbReference type="PROSITE" id="PS50801">
    <property type="entry name" value="STAS"/>
    <property type="match status" value="1"/>
</dbReference>
<feature type="transmembrane region" description="Helical" evidence="5">
    <location>
        <begin position="136"/>
        <end position="155"/>
    </location>
</feature>
<feature type="domain" description="STAS" evidence="6">
    <location>
        <begin position="425"/>
        <end position="514"/>
    </location>
</feature>
<dbReference type="InterPro" id="IPR011547">
    <property type="entry name" value="SLC26A/SulP_dom"/>
</dbReference>
<dbReference type="EMBL" id="FQZZ01000001">
    <property type="protein sequence ID" value="SHJ53947.1"/>
    <property type="molecule type" value="Genomic_DNA"/>
</dbReference>
<keyword evidence="4 5" id="KW-0472">Membrane</keyword>
<evidence type="ECO:0000256" key="3">
    <source>
        <dbReference type="ARBA" id="ARBA00022989"/>
    </source>
</evidence>
<feature type="transmembrane region" description="Helical" evidence="5">
    <location>
        <begin position="387"/>
        <end position="418"/>
    </location>
</feature>
<evidence type="ECO:0000256" key="2">
    <source>
        <dbReference type="ARBA" id="ARBA00022692"/>
    </source>
</evidence>
<feature type="transmembrane region" description="Helical" evidence="5">
    <location>
        <begin position="204"/>
        <end position="224"/>
    </location>
</feature>
<dbReference type="RefSeq" id="WP_149786539.1">
    <property type="nucleotide sequence ID" value="NZ_FNIO01000001.1"/>
</dbReference>
<proteinExistence type="predicted"/>
<feature type="transmembrane region" description="Helical" evidence="5">
    <location>
        <begin position="175"/>
        <end position="197"/>
    </location>
</feature>
<dbReference type="InterPro" id="IPR036513">
    <property type="entry name" value="STAS_dom_sf"/>
</dbReference>
<organism evidence="7 8">
    <name type="scientific">Lutimaribacter pacificus</name>
    <dbReference type="NCBI Taxonomy" id="391948"/>
    <lineage>
        <taxon>Bacteria</taxon>
        <taxon>Pseudomonadati</taxon>
        <taxon>Pseudomonadota</taxon>
        <taxon>Alphaproteobacteria</taxon>
        <taxon>Rhodobacterales</taxon>
        <taxon>Roseobacteraceae</taxon>
        <taxon>Lutimaribacter</taxon>
    </lineage>
</organism>
<dbReference type="PANTHER" id="PTHR43310:SF1">
    <property type="entry name" value="SULFATE TRANSPORTER YBAR-RELATED"/>
    <property type="match status" value="1"/>
</dbReference>
<protein>
    <submittedName>
        <fullName evidence="7">Sulfate permease, SulP family</fullName>
    </submittedName>
</protein>
<gene>
    <name evidence="7" type="ORF">SAMN05444142_101577</name>
</gene>
<evidence type="ECO:0000256" key="1">
    <source>
        <dbReference type="ARBA" id="ARBA00004141"/>
    </source>
</evidence>
<feature type="transmembrane region" description="Helical" evidence="5">
    <location>
        <begin position="83"/>
        <end position="100"/>
    </location>
</feature>
<feature type="transmembrane region" description="Helical" evidence="5">
    <location>
        <begin position="257"/>
        <end position="279"/>
    </location>
</feature>